<evidence type="ECO:0000256" key="3">
    <source>
        <dbReference type="SAM" id="MobiDB-lite"/>
    </source>
</evidence>
<feature type="region of interest" description="Disordered" evidence="3">
    <location>
        <begin position="138"/>
        <end position="168"/>
    </location>
</feature>
<protein>
    <recommendedName>
        <fullName evidence="4">TEA domain-containing protein</fullName>
    </recommendedName>
</protein>
<accession>A0ABP1DXI9</accession>
<feature type="domain" description="TEA" evidence="4">
    <location>
        <begin position="53"/>
        <end position="127"/>
    </location>
</feature>
<dbReference type="Proteomes" id="UP001497453">
    <property type="component" value="Chromosome 6"/>
</dbReference>
<feature type="region of interest" description="Disordered" evidence="3">
    <location>
        <begin position="337"/>
        <end position="362"/>
    </location>
</feature>
<comment type="similarity">
    <text evidence="1">Belongs to the TEC1 family.</text>
</comment>
<evidence type="ECO:0000259" key="4">
    <source>
        <dbReference type="PROSITE" id="PS51088"/>
    </source>
</evidence>
<feature type="DNA-binding region" description="TEA" evidence="2">
    <location>
        <begin position="53"/>
        <end position="127"/>
    </location>
</feature>
<proteinExistence type="inferred from homology"/>
<sequence length="486" mass="52393">MSTHNSRQPAFAQHVRVSSTEDVSYSLPSTGSAGTNDVIQTIVTGRKCWKTIKGKGEVVWPPYLEAALIEGLEKYRPVETRSTRALGRYPMRNKFISDYIYDATGKRRTPKQVGSRLQQLRDTCEGKRILKLLASRSTEAAKAEEQNKKCSAARSRSKSPPPSPPTEYVPIDVLPSNVAWSTTDIGAIPCPGSSGASTSASSTGNALHIPRPLRAINPTVTFKSGSPLSAQSSFRVLQNGSVVHTETSDLELCSSSCMPAAEFPSDMECTFLYSTTLVPGFWSQLCDCLDLSPYSIVQDIIPSPAQKDSGSDSSPASQQVMLSIVYTFNVHNTRMVTTPRSPTSSLSAGPEADHLSFSSSSTPELGGEFDDMFNSLARQQVSGFVPPPIQTPSYVASSYDAPPDLIRDGEEGYNSLPQSPLDYAFPTSITSGMMAGDPAAVLPQTICRSYLDETQVMSAHPSCFNDGIGYSVTPMLSGMSYQTFCS</sequence>
<reference evidence="6" key="1">
    <citation type="submission" date="2024-04" db="EMBL/GenBank/DDBJ databases">
        <authorList>
            <person name="Shaw F."/>
            <person name="Minotto A."/>
        </authorList>
    </citation>
    <scope>NUCLEOTIDE SEQUENCE [LARGE SCALE GENOMIC DNA]</scope>
</reference>
<feature type="compositionally biased region" description="Basic and acidic residues" evidence="3">
    <location>
        <begin position="139"/>
        <end position="148"/>
    </location>
</feature>
<dbReference type="EMBL" id="OZ037949">
    <property type="protein sequence ID" value="CAL1711952.1"/>
    <property type="molecule type" value="Genomic_DNA"/>
</dbReference>
<evidence type="ECO:0000256" key="2">
    <source>
        <dbReference type="PROSITE-ProRule" id="PRU00505"/>
    </source>
</evidence>
<dbReference type="SMART" id="SM00426">
    <property type="entry name" value="TEA"/>
    <property type="match status" value="1"/>
</dbReference>
<dbReference type="Gene3D" id="6.10.20.40">
    <property type="entry name" value="TEA/ATTS domain"/>
    <property type="match status" value="1"/>
</dbReference>
<gene>
    <name evidence="5" type="ORF">GFSPODELE1_LOCUS8582</name>
</gene>
<evidence type="ECO:0000313" key="5">
    <source>
        <dbReference type="EMBL" id="CAL1711952.1"/>
    </source>
</evidence>
<dbReference type="InterPro" id="IPR000818">
    <property type="entry name" value="TEA/ATTS_dom"/>
</dbReference>
<name>A0ABP1DXI9_9APHY</name>
<feature type="compositionally biased region" description="Polar residues" evidence="3">
    <location>
        <begin position="337"/>
        <end position="347"/>
    </location>
</feature>
<organism evidence="5 6">
    <name type="scientific">Somion occarium</name>
    <dbReference type="NCBI Taxonomy" id="3059160"/>
    <lineage>
        <taxon>Eukaryota</taxon>
        <taxon>Fungi</taxon>
        <taxon>Dikarya</taxon>
        <taxon>Basidiomycota</taxon>
        <taxon>Agaricomycotina</taxon>
        <taxon>Agaricomycetes</taxon>
        <taxon>Polyporales</taxon>
        <taxon>Cerrenaceae</taxon>
        <taxon>Somion</taxon>
    </lineage>
</organism>
<evidence type="ECO:0000256" key="1">
    <source>
        <dbReference type="ARBA" id="ARBA00008421"/>
    </source>
</evidence>
<dbReference type="PROSITE" id="PS51088">
    <property type="entry name" value="TEA_2"/>
    <property type="match status" value="1"/>
</dbReference>
<dbReference type="Pfam" id="PF01285">
    <property type="entry name" value="TEA"/>
    <property type="match status" value="1"/>
</dbReference>
<dbReference type="InterPro" id="IPR038096">
    <property type="entry name" value="TEA/ATTS_sf"/>
</dbReference>
<evidence type="ECO:0000313" key="6">
    <source>
        <dbReference type="Proteomes" id="UP001497453"/>
    </source>
</evidence>
<keyword evidence="6" id="KW-1185">Reference proteome</keyword>